<sequence length="255" mass="28389">RNWLATAYFLSAQSSFYEGDWEAARHFSDRGLAGLPMDCRCLATRLKVEFERGEFDQSKAYPDRILHAMRLTPSGPNVEYTIAAVGIALAARVSGAPRHFEVAEAAADVIFTAANSPNLLMWWARASLDLLAVQRGDFTAAADHYDYLAFSRGTAMRGFSLVLDRLLGLLAQTMDTPDLAVEHFEDALAFCRKASLRTELAWTCCDYADTLRERDVEGDRAKAISLLDESLAISSELGMRPLMERVLSRRELLKA</sequence>
<evidence type="ECO:0000313" key="1">
    <source>
        <dbReference type="EMBL" id="SVD32188.1"/>
    </source>
</evidence>
<organism evidence="1">
    <name type="scientific">marine metagenome</name>
    <dbReference type="NCBI Taxonomy" id="408172"/>
    <lineage>
        <taxon>unclassified sequences</taxon>
        <taxon>metagenomes</taxon>
        <taxon>ecological metagenomes</taxon>
    </lineage>
</organism>
<evidence type="ECO:0008006" key="2">
    <source>
        <dbReference type="Google" id="ProtNLM"/>
    </source>
</evidence>
<dbReference type="Gene3D" id="1.25.40.10">
    <property type="entry name" value="Tetratricopeptide repeat domain"/>
    <property type="match status" value="1"/>
</dbReference>
<dbReference type="AlphaFoldDB" id="A0A382UEP7"/>
<protein>
    <recommendedName>
        <fullName evidence="2">MalT-like TPR region domain-containing protein</fullName>
    </recommendedName>
</protein>
<dbReference type="EMBL" id="UINC01143328">
    <property type="protein sequence ID" value="SVD32188.1"/>
    <property type="molecule type" value="Genomic_DNA"/>
</dbReference>
<dbReference type="InterPro" id="IPR011990">
    <property type="entry name" value="TPR-like_helical_dom_sf"/>
</dbReference>
<feature type="non-terminal residue" evidence="1">
    <location>
        <position position="1"/>
    </location>
</feature>
<gene>
    <name evidence="1" type="ORF">METZ01_LOCUS385042</name>
</gene>
<accession>A0A382UEP7</accession>
<name>A0A382UEP7_9ZZZZ</name>
<reference evidence="1" key="1">
    <citation type="submission" date="2018-05" db="EMBL/GenBank/DDBJ databases">
        <authorList>
            <person name="Lanie J.A."/>
            <person name="Ng W.-L."/>
            <person name="Kazmierczak K.M."/>
            <person name="Andrzejewski T.M."/>
            <person name="Davidsen T.M."/>
            <person name="Wayne K.J."/>
            <person name="Tettelin H."/>
            <person name="Glass J.I."/>
            <person name="Rusch D."/>
            <person name="Podicherti R."/>
            <person name="Tsui H.-C.T."/>
            <person name="Winkler M.E."/>
        </authorList>
    </citation>
    <scope>NUCLEOTIDE SEQUENCE</scope>
</reference>
<proteinExistence type="predicted"/>